<accession>A0AAD5LL67</accession>
<keyword evidence="11 15" id="KW-0408">Iron</keyword>
<dbReference type="EMBL" id="JAKCXM010000101">
    <property type="protein sequence ID" value="KAJ0402493.1"/>
    <property type="molecule type" value="Genomic_DNA"/>
</dbReference>
<feature type="binding site" evidence="15">
    <location>
        <position position="302"/>
    </location>
    <ligand>
        <name>Fe cation</name>
        <dbReference type="ChEBI" id="CHEBI:24875"/>
    </ligand>
</feature>
<keyword evidence="8" id="KW-0828">Tyrosine catabolism</keyword>
<evidence type="ECO:0000256" key="13">
    <source>
        <dbReference type="ARBA" id="ARBA00060694"/>
    </source>
</evidence>
<comment type="caution">
    <text evidence="17">The sequence shown here is derived from an EMBL/GenBank/DDBJ whole genome shotgun (WGS) entry which is preliminary data.</text>
</comment>
<proteinExistence type="inferred from homology"/>
<dbReference type="PANTHER" id="PTHR11959:SF1">
    <property type="entry name" value="4-HYDROXYPHENYLPYRUVATE DIOXYGENASE"/>
    <property type="match status" value="1"/>
</dbReference>
<organism evidence="17 18">
    <name type="scientific">Pythium insidiosum</name>
    <name type="common">Pythiosis disease agent</name>
    <dbReference type="NCBI Taxonomy" id="114742"/>
    <lineage>
        <taxon>Eukaryota</taxon>
        <taxon>Sar</taxon>
        <taxon>Stramenopiles</taxon>
        <taxon>Oomycota</taxon>
        <taxon>Peronosporomycetes</taxon>
        <taxon>Pythiales</taxon>
        <taxon>Pythiaceae</taxon>
        <taxon>Pythium</taxon>
    </lineage>
</organism>
<comment type="cofactor">
    <cofactor evidence="15">
        <name>Fe cation</name>
        <dbReference type="ChEBI" id="CHEBI:24875"/>
    </cofactor>
    <text evidence="15">Binds 1 Fe cation per subunit.</text>
</comment>
<dbReference type="GO" id="GO:0005737">
    <property type="term" value="C:cytoplasm"/>
    <property type="evidence" value="ECO:0007669"/>
    <property type="project" value="UniProtKB-SubCell"/>
</dbReference>
<dbReference type="GO" id="GO:0006559">
    <property type="term" value="P:L-phenylalanine catabolic process"/>
    <property type="evidence" value="ECO:0007669"/>
    <property type="project" value="UniProtKB-KW"/>
</dbReference>
<evidence type="ECO:0000313" key="18">
    <source>
        <dbReference type="Proteomes" id="UP001209570"/>
    </source>
</evidence>
<keyword evidence="7" id="KW-0677">Repeat</keyword>
<comment type="pathway">
    <text evidence="2">Amino-acid degradation; L-phenylalanine degradation; acetoacetate and fumarate from L-phenylalanine: step 3/6.</text>
</comment>
<dbReference type="CDD" id="cd08342">
    <property type="entry name" value="HPPD_N_like"/>
    <property type="match status" value="1"/>
</dbReference>
<name>A0AAD5LL67_PYTIN</name>
<dbReference type="InterPro" id="IPR029068">
    <property type="entry name" value="Glyas_Bleomycin-R_OHBP_Dase"/>
</dbReference>
<evidence type="ECO:0000256" key="6">
    <source>
        <dbReference type="ARBA" id="ARBA00022723"/>
    </source>
</evidence>
<comment type="similarity">
    <text evidence="3 14">Belongs to the 4HPPD family.</text>
</comment>
<dbReference type="InterPro" id="IPR041736">
    <property type="entry name" value="4OHPhenylPyrv_dOase_N"/>
</dbReference>
<dbReference type="CDD" id="cd07250">
    <property type="entry name" value="HPPD_C_like"/>
    <property type="match status" value="1"/>
</dbReference>
<dbReference type="GO" id="GO:0003868">
    <property type="term" value="F:4-hydroxyphenylpyruvate dioxygenase activity"/>
    <property type="evidence" value="ECO:0007669"/>
    <property type="project" value="InterPro"/>
</dbReference>
<evidence type="ECO:0000256" key="1">
    <source>
        <dbReference type="ARBA" id="ARBA00004496"/>
    </source>
</evidence>
<evidence type="ECO:0000256" key="11">
    <source>
        <dbReference type="ARBA" id="ARBA00023004"/>
    </source>
</evidence>
<evidence type="ECO:0000256" key="7">
    <source>
        <dbReference type="ARBA" id="ARBA00022737"/>
    </source>
</evidence>
<comment type="subcellular location">
    <subcellularLocation>
        <location evidence="1">Cytoplasm</location>
    </subcellularLocation>
</comment>
<comment type="pathway">
    <text evidence="13">Cofactor biosynthesis; prenylquinone biosynthesis.</text>
</comment>
<dbReference type="InterPro" id="IPR037523">
    <property type="entry name" value="VOC_core"/>
</dbReference>
<dbReference type="PIRSF" id="PIRSF009283">
    <property type="entry name" value="HPP_dOase"/>
    <property type="match status" value="1"/>
</dbReference>
<feature type="binding site" evidence="15">
    <location>
        <position position="388"/>
    </location>
    <ligand>
        <name>Fe cation</name>
        <dbReference type="ChEBI" id="CHEBI:24875"/>
    </ligand>
</feature>
<evidence type="ECO:0000256" key="3">
    <source>
        <dbReference type="ARBA" id="ARBA00005877"/>
    </source>
</evidence>
<evidence type="ECO:0000256" key="10">
    <source>
        <dbReference type="ARBA" id="ARBA00023002"/>
    </source>
</evidence>
<dbReference type="GO" id="GO:0006572">
    <property type="term" value="P:L-tyrosine catabolic process"/>
    <property type="evidence" value="ECO:0007669"/>
    <property type="project" value="UniProtKB-KW"/>
</dbReference>
<keyword evidence="5" id="KW-0963">Cytoplasm</keyword>
<evidence type="ECO:0000256" key="15">
    <source>
        <dbReference type="PIRSR" id="PIRSR009283-1"/>
    </source>
</evidence>
<dbReference type="SUPFAM" id="SSF54593">
    <property type="entry name" value="Glyoxalase/Bleomycin resistance protein/Dihydroxybiphenyl dioxygenase"/>
    <property type="match status" value="1"/>
</dbReference>
<feature type="binding site" evidence="15">
    <location>
        <position position="220"/>
    </location>
    <ligand>
        <name>Fe cation</name>
        <dbReference type="ChEBI" id="CHEBI:24875"/>
    </ligand>
</feature>
<dbReference type="PROSITE" id="PS51819">
    <property type="entry name" value="VOC"/>
    <property type="match status" value="2"/>
</dbReference>
<keyword evidence="9" id="KW-0223">Dioxygenase</keyword>
<dbReference type="InterPro" id="IPR041735">
    <property type="entry name" value="4OHPhenylPyrv_dOase_C"/>
</dbReference>
<evidence type="ECO:0000256" key="8">
    <source>
        <dbReference type="ARBA" id="ARBA00022878"/>
    </source>
</evidence>
<dbReference type="Gene3D" id="3.10.180.10">
    <property type="entry name" value="2,3-Dihydroxybiphenyl 1,2-Dioxygenase, domain 1"/>
    <property type="match status" value="2"/>
</dbReference>
<dbReference type="InterPro" id="IPR005956">
    <property type="entry name" value="4OHPhenylPyrv_dOase"/>
</dbReference>
<evidence type="ECO:0000256" key="2">
    <source>
        <dbReference type="ARBA" id="ARBA00005162"/>
    </source>
</evidence>
<feature type="domain" description="VOC" evidence="16">
    <location>
        <begin position="217"/>
        <end position="377"/>
    </location>
</feature>
<keyword evidence="10" id="KW-0560">Oxidoreductase</keyword>
<reference evidence="17" key="1">
    <citation type="submission" date="2021-12" db="EMBL/GenBank/DDBJ databases">
        <title>Prjna785345.</title>
        <authorList>
            <person name="Rujirawat T."/>
            <person name="Krajaejun T."/>
        </authorList>
    </citation>
    <scope>NUCLEOTIDE SEQUENCE</scope>
    <source>
        <strain evidence="17">Pi057C3</strain>
    </source>
</reference>
<protein>
    <recommendedName>
        <fullName evidence="4 14">4-hydroxyphenylpyruvate dioxygenase</fullName>
    </recommendedName>
</protein>
<evidence type="ECO:0000259" key="16">
    <source>
        <dbReference type="PROSITE" id="PS51819"/>
    </source>
</evidence>
<evidence type="ECO:0000313" key="17">
    <source>
        <dbReference type="EMBL" id="KAJ0402493.1"/>
    </source>
</evidence>
<evidence type="ECO:0000256" key="5">
    <source>
        <dbReference type="ARBA" id="ARBA00022490"/>
    </source>
</evidence>
<keyword evidence="12" id="KW-0585">Phenylalanine catabolism</keyword>
<keyword evidence="18" id="KW-1185">Reference proteome</keyword>
<dbReference type="Proteomes" id="UP001209570">
    <property type="component" value="Unassembled WGS sequence"/>
</dbReference>
<dbReference type="FunFam" id="3.10.180.10:FF:000013">
    <property type="entry name" value="4-hydroxyphenylpyruvate dioxygenase"/>
    <property type="match status" value="1"/>
</dbReference>
<dbReference type="AlphaFoldDB" id="A0AAD5LL67"/>
<dbReference type="PANTHER" id="PTHR11959">
    <property type="entry name" value="4-HYDROXYPHENYLPYRUVATE DIOXYGENASE"/>
    <property type="match status" value="1"/>
</dbReference>
<evidence type="ECO:0000256" key="4">
    <source>
        <dbReference type="ARBA" id="ARBA00013222"/>
    </source>
</evidence>
<dbReference type="FunFam" id="3.10.180.10:FF:000025">
    <property type="entry name" value="4-hydroxyphenylpyruvate dioxygenase"/>
    <property type="match status" value="1"/>
</dbReference>
<gene>
    <name evidence="17" type="ORF">P43SY_003425</name>
</gene>
<evidence type="ECO:0000256" key="14">
    <source>
        <dbReference type="PIRNR" id="PIRNR009283"/>
    </source>
</evidence>
<feature type="domain" description="VOC" evidence="16">
    <location>
        <begin position="45"/>
        <end position="205"/>
    </location>
</feature>
<sequence length="433" mass="47882">MSTSPKKRVETSPKKDDAASKKVKLVGFKNFVRHNPMSDKFDVKRFNHVEFYTSDATNVYKRFQWGLGMNLVAKSDQSTNNQTSASYVIQSGEIKFVITAPYALETEKAADAVNPMPGYDAKFAHSFISKHGLAVRALAITVGDAKEAYEVSVKNGAVGILEPKTLKDSATGKTTVLSEVQYYGDVVMRYVSGDFDGPFIPGYEAVNGPDLSIGLDRIDHTVGNVPKLIEAVEYIMNFTGFHEFAEFTAEDVGTVDSGLNSMVLASNNEMVLTPINEPTFGTKRKSQIQTYLEQNVGAGLQHMALKTNNIFHTLAEMRKRSFLGGFEFMPSPDASYYKRLPERIGNDLTPEQFKRIEELGLLVDKDDQGILLQIFTKPLGDRPTVFIEIIERVGCMSEVAGKMEQAAGCGGFGKGNFSELFKSIEEYEKTLNV</sequence>
<evidence type="ECO:0000256" key="9">
    <source>
        <dbReference type="ARBA" id="ARBA00022964"/>
    </source>
</evidence>
<dbReference type="GO" id="GO:0046872">
    <property type="term" value="F:metal ion binding"/>
    <property type="evidence" value="ECO:0007669"/>
    <property type="project" value="UniProtKB-KW"/>
</dbReference>
<evidence type="ECO:0000256" key="12">
    <source>
        <dbReference type="ARBA" id="ARBA00023232"/>
    </source>
</evidence>
<keyword evidence="6 15" id="KW-0479">Metal-binding</keyword>
<dbReference type="NCBIfam" id="TIGR01263">
    <property type="entry name" value="4HPPD"/>
    <property type="match status" value="1"/>
</dbReference>